<name>A0A0K0X0R7_MYCGD</name>
<dbReference type="GO" id="GO:0055085">
    <property type="term" value="P:transmembrane transport"/>
    <property type="evidence" value="ECO:0007669"/>
    <property type="project" value="InterPro"/>
</dbReference>
<dbReference type="STRING" id="134601.AFA91_02300"/>
<sequence>MSTLRSPVAWWRDPWRPPRILLGATVIYLAWSLLPVLIAVLFSFNDGRSRTRWEGFSFRWYWGDPVRSVWHDAALHTALLQTLKLGIVTTVITVPLGVLFAIGIDRWRGRLPSGANMLMLISFVVPEVLLAVALLFVVTSLALPIGLGTSAQVIGLVTFQIAYPAVLVRARLATIGRQYEEAAMDLGATPLDALRRVTLPMLMPAIFASTVLVFADVIDDFVLVRYLSSDAATEPVSVKIYNTARAAPTPALNALATLLLLAALVAIVVGFLVYRRMTRGDTMSDRGIAGFAGETTLA</sequence>
<dbReference type="PROSITE" id="PS50928">
    <property type="entry name" value="ABC_TM1"/>
    <property type="match status" value="1"/>
</dbReference>
<dbReference type="KEGG" id="mgo:AFA91_02300"/>
<organism evidence="10 11">
    <name type="scientific">Mycolicibacterium goodii</name>
    <name type="common">Mycobacterium goodii</name>
    <dbReference type="NCBI Taxonomy" id="134601"/>
    <lineage>
        <taxon>Bacteria</taxon>
        <taxon>Bacillati</taxon>
        <taxon>Actinomycetota</taxon>
        <taxon>Actinomycetes</taxon>
        <taxon>Mycobacteriales</taxon>
        <taxon>Mycobacteriaceae</taxon>
        <taxon>Mycolicibacterium</taxon>
    </lineage>
</organism>
<accession>A0A0K0X0R7</accession>
<evidence type="ECO:0000256" key="3">
    <source>
        <dbReference type="ARBA" id="ARBA00022448"/>
    </source>
</evidence>
<dbReference type="Proteomes" id="UP000062255">
    <property type="component" value="Chromosome"/>
</dbReference>
<evidence type="ECO:0000259" key="9">
    <source>
        <dbReference type="PROSITE" id="PS50928"/>
    </source>
</evidence>
<protein>
    <submittedName>
        <fullName evidence="10">Polyamine ABC transporter permease</fullName>
    </submittedName>
</protein>
<dbReference type="AlphaFoldDB" id="A0A0K0X0R7"/>
<feature type="domain" description="ABC transmembrane type-1" evidence="9">
    <location>
        <begin position="79"/>
        <end position="273"/>
    </location>
</feature>
<evidence type="ECO:0000256" key="1">
    <source>
        <dbReference type="ARBA" id="ARBA00004651"/>
    </source>
</evidence>
<dbReference type="PANTHER" id="PTHR43848">
    <property type="entry name" value="PUTRESCINE TRANSPORT SYSTEM PERMEASE PROTEIN POTI"/>
    <property type="match status" value="1"/>
</dbReference>
<evidence type="ECO:0000313" key="11">
    <source>
        <dbReference type="Proteomes" id="UP000062255"/>
    </source>
</evidence>
<feature type="transmembrane region" description="Helical" evidence="8">
    <location>
        <begin position="149"/>
        <end position="168"/>
    </location>
</feature>
<dbReference type="EMBL" id="CP012150">
    <property type="protein sequence ID" value="AKS30893.1"/>
    <property type="molecule type" value="Genomic_DNA"/>
</dbReference>
<evidence type="ECO:0000256" key="2">
    <source>
        <dbReference type="ARBA" id="ARBA00007069"/>
    </source>
</evidence>
<dbReference type="PANTHER" id="PTHR43848:SF2">
    <property type="entry name" value="PUTRESCINE TRANSPORT SYSTEM PERMEASE PROTEIN POTI"/>
    <property type="match status" value="1"/>
</dbReference>
<dbReference type="SUPFAM" id="SSF161098">
    <property type="entry name" value="MetI-like"/>
    <property type="match status" value="1"/>
</dbReference>
<dbReference type="RefSeq" id="WP_049743303.1">
    <property type="nucleotide sequence ID" value="NZ_CP012150.1"/>
</dbReference>
<feature type="transmembrane region" description="Helical" evidence="8">
    <location>
        <begin position="85"/>
        <end position="104"/>
    </location>
</feature>
<comment type="subcellular location">
    <subcellularLocation>
        <location evidence="1 8">Cell membrane</location>
        <topology evidence="1 8">Multi-pass membrane protein</topology>
    </subcellularLocation>
</comment>
<dbReference type="CDD" id="cd06261">
    <property type="entry name" value="TM_PBP2"/>
    <property type="match status" value="1"/>
</dbReference>
<evidence type="ECO:0000256" key="8">
    <source>
        <dbReference type="RuleBase" id="RU363032"/>
    </source>
</evidence>
<comment type="similarity">
    <text evidence="2">Belongs to the binding-protein-dependent transport system permease family. CysTW subfamily.</text>
</comment>
<dbReference type="Pfam" id="PF00528">
    <property type="entry name" value="BPD_transp_1"/>
    <property type="match status" value="1"/>
</dbReference>
<feature type="transmembrane region" description="Helical" evidence="8">
    <location>
        <begin position="20"/>
        <end position="44"/>
    </location>
</feature>
<evidence type="ECO:0000256" key="6">
    <source>
        <dbReference type="ARBA" id="ARBA00022989"/>
    </source>
</evidence>
<keyword evidence="3 8" id="KW-0813">Transport</keyword>
<dbReference type="Gene3D" id="1.10.3720.10">
    <property type="entry name" value="MetI-like"/>
    <property type="match status" value="1"/>
</dbReference>
<dbReference type="InterPro" id="IPR051789">
    <property type="entry name" value="Bact_Polyamine_Transport"/>
</dbReference>
<keyword evidence="5 8" id="KW-0812">Transmembrane</keyword>
<proteinExistence type="inferred from homology"/>
<feature type="transmembrane region" description="Helical" evidence="8">
    <location>
        <begin position="251"/>
        <end position="274"/>
    </location>
</feature>
<dbReference type="InterPro" id="IPR035906">
    <property type="entry name" value="MetI-like_sf"/>
</dbReference>
<reference evidence="10 11" key="1">
    <citation type="submission" date="2015-07" db="EMBL/GenBank/DDBJ databases">
        <title>Complete genome sequence of Mycobacterium goodii X7B, a facultative thermophilic biodesulfurizing bacterium.</title>
        <authorList>
            <person name="Yu B."/>
            <person name="Li F."/>
            <person name="Xu P."/>
        </authorList>
    </citation>
    <scope>NUCLEOTIDE SEQUENCE [LARGE SCALE GENOMIC DNA]</scope>
    <source>
        <strain evidence="10 11">X7B</strain>
    </source>
</reference>
<keyword evidence="4" id="KW-1003">Cell membrane</keyword>
<dbReference type="PATRIC" id="fig|134601.6.peg.478"/>
<evidence type="ECO:0000256" key="7">
    <source>
        <dbReference type="ARBA" id="ARBA00023136"/>
    </source>
</evidence>
<keyword evidence="6 8" id="KW-1133">Transmembrane helix</keyword>
<dbReference type="InterPro" id="IPR000515">
    <property type="entry name" value="MetI-like"/>
</dbReference>
<evidence type="ECO:0000313" key="10">
    <source>
        <dbReference type="EMBL" id="AKS30893.1"/>
    </source>
</evidence>
<feature type="transmembrane region" description="Helical" evidence="8">
    <location>
        <begin position="199"/>
        <end position="218"/>
    </location>
</feature>
<gene>
    <name evidence="10" type="ORF">AFA91_02300</name>
</gene>
<evidence type="ECO:0000256" key="4">
    <source>
        <dbReference type="ARBA" id="ARBA00022475"/>
    </source>
</evidence>
<dbReference type="GO" id="GO:0005886">
    <property type="term" value="C:plasma membrane"/>
    <property type="evidence" value="ECO:0007669"/>
    <property type="project" value="UniProtKB-SubCell"/>
</dbReference>
<dbReference type="OrthoDB" id="9810794at2"/>
<feature type="transmembrane region" description="Helical" evidence="8">
    <location>
        <begin position="116"/>
        <end position="143"/>
    </location>
</feature>
<keyword evidence="7 8" id="KW-0472">Membrane</keyword>
<evidence type="ECO:0000256" key="5">
    <source>
        <dbReference type="ARBA" id="ARBA00022692"/>
    </source>
</evidence>